<evidence type="ECO:0000313" key="2">
    <source>
        <dbReference type="EMBL" id="JAD01607.1"/>
    </source>
</evidence>
<dbReference type="EMBL" id="GBXI01008417">
    <property type="protein sequence ID" value="JAD05875.1"/>
    <property type="molecule type" value="Transcribed_RNA"/>
</dbReference>
<feature type="compositionally biased region" description="Polar residues" evidence="1">
    <location>
        <begin position="94"/>
        <end position="106"/>
    </location>
</feature>
<proteinExistence type="predicted"/>
<feature type="non-terminal residue" evidence="4">
    <location>
        <position position="118"/>
    </location>
</feature>
<name>A0A0A1X562_ZEUCU</name>
<protein>
    <submittedName>
        <fullName evidence="4">Probable Ras GTPase-activating protein</fullName>
    </submittedName>
</protein>
<evidence type="ECO:0000256" key="1">
    <source>
        <dbReference type="SAM" id="MobiDB-lite"/>
    </source>
</evidence>
<evidence type="ECO:0000313" key="4">
    <source>
        <dbReference type="EMBL" id="JAD05875.1"/>
    </source>
</evidence>
<dbReference type="AlphaFoldDB" id="A0A0A1X562"/>
<reference evidence="4" key="2">
    <citation type="journal article" date="2015" name="Gigascience">
        <title>Reconstructing a comprehensive transcriptome assembly of a white-pupal translocated strain of the pest fruit fly Bactrocera cucurbitae.</title>
        <authorList>
            <person name="Sim S.B."/>
            <person name="Calla B."/>
            <person name="Hall B."/>
            <person name="DeRego T."/>
            <person name="Geib S.M."/>
        </authorList>
    </citation>
    <scope>NUCLEOTIDE SEQUENCE</scope>
</reference>
<gene>
    <name evidence="4" type="primary">CG42684_0</name>
    <name evidence="3" type="synonym">CG42684_8</name>
    <name evidence="2" type="synonym">CG42684_9</name>
    <name evidence="4" type="ORF">g.19561</name>
    <name evidence="3" type="ORF">g.19562</name>
    <name evidence="2" type="ORF">g.19563</name>
</gene>
<dbReference type="EMBL" id="GBXI01011163">
    <property type="protein sequence ID" value="JAD03129.1"/>
    <property type="molecule type" value="Transcribed_RNA"/>
</dbReference>
<organism evidence="4">
    <name type="scientific">Zeugodacus cucurbitae</name>
    <name type="common">Melon fruit fly</name>
    <name type="synonym">Bactrocera cucurbitae</name>
    <dbReference type="NCBI Taxonomy" id="28588"/>
    <lineage>
        <taxon>Eukaryota</taxon>
        <taxon>Metazoa</taxon>
        <taxon>Ecdysozoa</taxon>
        <taxon>Arthropoda</taxon>
        <taxon>Hexapoda</taxon>
        <taxon>Insecta</taxon>
        <taxon>Pterygota</taxon>
        <taxon>Neoptera</taxon>
        <taxon>Endopterygota</taxon>
        <taxon>Diptera</taxon>
        <taxon>Brachycera</taxon>
        <taxon>Muscomorpha</taxon>
        <taxon>Tephritoidea</taxon>
        <taxon>Tephritidae</taxon>
        <taxon>Zeugodacus</taxon>
        <taxon>Zeugodacus</taxon>
    </lineage>
</organism>
<accession>A0A0A1X562</accession>
<reference evidence="4" key="1">
    <citation type="submission" date="2014-11" db="EMBL/GenBank/DDBJ databases">
        <authorList>
            <person name="Geib S."/>
        </authorList>
    </citation>
    <scope>NUCLEOTIDE SEQUENCE</scope>
</reference>
<evidence type="ECO:0000313" key="3">
    <source>
        <dbReference type="EMBL" id="JAD03129.1"/>
    </source>
</evidence>
<feature type="compositionally biased region" description="Polar residues" evidence="1">
    <location>
        <begin position="44"/>
        <end position="60"/>
    </location>
</feature>
<dbReference type="EMBL" id="GBXI01012685">
    <property type="protein sequence ID" value="JAD01607.1"/>
    <property type="molecule type" value="Transcribed_RNA"/>
</dbReference>
<feature type="region of interest" description="Disordered" evidence="1">
    <location>
        <begin position="30"/>
        <end position="118"/>
    </location>
</feature>
<sequence length="118" mass="12784">MPMNLEDLDDLFKYAEEHAVVGEVVTAATQAGGQHGKSAREQLSAKSSHCSSGYQSIATNPPSQSSSPIEQQQQQLQQQKSVVGGNTPLAFKNPTYQLQQQQSTSGAAPAHHHHHHHH</sequence>
<feature type="compositionally biased region" description="Low complexity" evidence="1">
    <location>
        <begin position="61"/>
        <end position="81"/>
    </location>
</feature>